<dbReference type="EMBL" id="JBHSFN010000002">
    <property type="protein sequence ID" value="MFC4585251.1"/>
    <property type="molecule type" value="Genomic_DNA"/>
</dbReference>
<evidence type="ECO:0000256" key="1">
    <source>
        <dbReference type="SAM" id="Phobius"/>
    </source>
</evidence>
<keyword evidence="1" id="KW-1133">Transmembrane helix</keyword>
<gene>
    <name evidence="2" type="ORF">ACFO8L_04165</name>
</gene>
<keyword evidence="3" id="KW-1185">Reference proteome</keyword>
<comment type="caution">
    <text evidence="2">The sequence shown here is derived from an EMBL/GenBank/DDBJ whole genome shotgun (WGS) entry which is preliminary data.</text>
</comment>
<proteinExistence type="predicted"/>
<feature type="transmembrane region" description="Helical" evidence="1">
    <location>
        <begin position="49"/>
        <end position="68"/>
    </location>
</feature>
<dbReference type="RefSeq" id="WP_262846624.1">
    <property type="nucleotide sequence ID" value="NZ_JANZYP010000049.1"/>
</dbReference>
<keyword evidence="1" id="KW-0812">Transmembrane</keyword>
<sequence>MKERVRALSAAIAAWAEHRFREGWNRASGAVTALRRRRLSWSGSERPRYFITSVTLGGVLVGISYSIYVATASPPKPPIVEGAGELYTDRPEVAASVAVSFSPTGVRAGRSQVQIDIIFLEQKAKPVKWALVLYGDAAFADPHDPGTTVIPPGAEIVPAWAGDPPFAANPRKKVQIISGTTYPANLKGQVGVASISGWVPVAVVSRSRAIFTLALPRYGRVHLSPLFDFPKKPGAIDIGIPGRWQRPDRFQVNVNAGRNPAGYRIDLASPDVADPTKLSWESSESIRAVLRRTDLDEEAKQQTINFLLGAVVGAGASSVVVALENLVKSLRWTVTTG</sequence>
<organism evidence="2 3">
    <name type="scientific">Sphaerisporangium corydalis</name>
    <dbReference type="NCBI Taxonomy" id="1441875"/>
    <lineage>
        <taxon>Bacteria</taxon>
        <taxon>Bacillati</taxon>
        <taxon>Actinomycetota</taxon>
        <taxon>Actinomycetes</taxon>
        <taxon>Streptosporangiales</taxon>
        <taxon>Streptosporangiaceae</taxon>
        <taxon>Sphaerisporangium</taxon>
    </lineage>
</organism>
<protein>
    <submittedName>
        <fullName evidence="2">Uncharacterized protein</fullName>
    </submittedName>
</protein>
<keyword evidence="1" id="KW-0472">Membrane</keyword>
<evidence type="ECO:0000313" key="2">
    <source>
        <dbReference type="EMBL" id="MFC4585251.1"/>
    </source>
</evidence>
<evidence type="ECO:0000313" key="3">
    <source>
        <dbReference type="Proteomes" id="UP001595891"/>
    </source>
</evidence>
<name>A0ABV9E6U1_9ACTN</name>
<accession>A0ABV9E6U1</accession>
<reference evidence="3" key="1">
    <citation type="journal article" date="2019" name="Int. J. Syst. Evol. Microbiol.">
        <title>The Global Catalogue of Microorganisms (GCM) 10K type strain sequencing project: providing services to taxonomists for standard genome sequencing and annotation.</title>
        <authorList>
            <consortium name="The Broad Institute Genomics Platform"/>
            <consortium name="The Broad Institute Genome Sequencing Center for Infectious Disease"/>
            <person name="Wu L."/>
            <person name="Ma J."/>
        </authorList>
    </citation>
    <scope>NUCLEOTIDE SEQUENCE [LARGE SCALE GENOMIC DNA]</scope>
    <source>
        <strain evidence="3">CCUG 49560</strain>
    </source>
</reference>
<dbReference type="Proteomes" id="UP001595891">
    <property type="component" value="Unassembled WGS sequence"/>
</dbReference>